<evidence type="ECO:0000256" key="1">
    <source>
        <dbReference type="ARBA" id="ARBA00022679"/>
    </source>
</evidence>
<comment type="caution">
    <text evidence="4">The sequence shown here is derived from an EMBL/GenBank/DDBJ whole genome shotgun (WGS) entry which is preliminary data.</text>
</comment>
<dbReference type="EMBL" id="VDFR01000055">
    <property type="protein sequence ID" value="TNC46512.1"/>
    <property type="molecule type" value="Genomic_DNA"/>
</dbReference>
<dbReference type="GO" id="GO:0003841">
    <property type="term" value="F:1-acylglycerol-3-phosphate O-acyltransferase activity"/>
    <property type="evidence" value="ECO:0007669"/>
    <property type="project" value="TreeGrafter"/>
</dbReference>
<keyword evidence="2 4" id="KW-0012">Acyltransferase</keyword>
<dbReference type="SMART" id="SM00563">
    <property type="entry name" value="PlsC"/>
    <property type="match status" value="1"/>
</dbReference>
<evidence type="ECO:0000313" key="5">
    <source>
        <dbReference type="EMBL" id="TNC50336.1"/>
    </source>
</evidence>
<dbReference type="Pfam" id="PF01553">
    <property type="entry name" value="Acyltransferase"/>
    <property type="match status" value="1"/>
</dbReference>
<organism evidence="4 6">
    <name type="scientific">Mumia zhuanghuii</name>
    <dbReference type="NCBI Taxonomy" id="2585211"/>
    <lineage>
        <taxon>Bacteria</taxon>
        <taxon>Bacillati</taxon>
        <taxon>Actinomycetota</taxon>
        <taxon>Actinomycetes</taxon>
        <taxon>Propionibacteriales</taxon>
        <taxon>Nocardioidaceae</taxon>
        <taxon>Mumia</taxon>
    </lineage>
</organism>
<dbReference type="EMBL" id="VDFR01000017">
    <property type="protein sequence ID" value="TNC50336.1"/>
    <property type="molecule type" value="Genomic_DNA"/>
</dbReference>
<accession>A0A5C4MQC0</accession>
<dbReference type="GO" id="GO:0006654">
    <property type="term" value="P:phosphatidic acid biosynthetic process"/>
    <property type="evidence" value="ECO:0007669"/>
    <property type="project" value="TreeGrafter"/>
</dbReference>
<dbReference type="InterPro" id="IPR002123">
    <property type="entry name" value="Plipid/glycerol_acylTrfase"/>
</dbReference>
<dbReference type="PANTHER" id="PTHR10434:SF55">
    <property type="entry name" value="POSSIBLE ACYLTRANSFERASE"/>
    <property type="match status" value="1"/>
</dbReference>
<dbReference type="SUPFAM" id="SSF69593">
    <property type="entry name" value="Glycerol-3-phosphate (1)-acyltransferase"/>
    <property type="match status" value="1"/>
</dbReference>
<gene>
    <name evidence="5" type="ORF">FHE65_03845</name>
    <name evidence="4" type="ORF">FHE65_12315</name>
</gene>
<dbReference type="GO" id="GO:0005886">
    <property type="term" value="C:plasma membrane"/>
    <property type="evidence" value="ECO:0007669"/>
    <property type="project" value="TreeGrafter"/>
</dbReference>
<evidence type="ECO:0000259" key="3">
    <source>
        <dbReference type="SMART" id="SM00563"/>
    </source>
</evidence>
<feature type="domain" description="Phospholipid/glycerol acyltransferase" evidence="3">
    <location>
        <begin position="38"/>
        <end position="152"/>
    </location>
</feature>
<evidence type="ECO:0000256" key="2">
    <source>
        <dbReference type="ARBA" id="ARBA00023315"/>
    </source>
</evidence>
<protein>
    <submittedName>
        <fullName evidence="4">1-acyl-sn-glycerol-3-phosphate acyltransferase</fullName>
    </submittedName>
</protein>
<dbReference type="RefSeq" id="WP_139086357.1">
    <property type="nucleotide sequence ID" value="NZ_VDFR01000017.1"/>
</dbReference>
<dbReference type="PANTHER" id="PTHR10434">
    <property type="entry name" value="1-ACYL-SN-GLYCEROL-3-PHOSPHATE ACYLTRANSFERASE"/>
    <property type="match status" value="1"/>
</dbReference>
<name>A0A5C4MQC0_9ACTN</name>
<keyword evidence="1 4" id="KW-0808">Transferase</keyword>
<dbReference type="OrthoDB" id="3210041at2"/>
<dbReference type="CDD" id="cd07989">
    <property type="entry name" value="LPLAT_AGPAT-like"/>
    <property type="match status" value="1"/>
</dbReference>
<reference evidence="4 6" key="1">
    <citation type="submission" date="2019-05" db="EMBL/GenBank/DDBJ databases">
        <title>Mumia sp. nov., isolated from the intestinal contents of plateau pika (Ochotona curzoniae) in the Qinghai-Tibet plateau of China.</title>
        <authorList>
            <person name="Tian Z."/>
        </authorList>
    </citation>
    <scope>NUCLEOTIDE SEQUENCE [LARGE SCALE GENOMIC DNA]</scope>
    <source>
        <strain evidence="6">527</strain>
        <strain evidence="4">Z527</strain>
    </source>
</reference>
<dbReference type="Proteomes" id="UP000306740">
    <property type="component" value="Unassembled WGS sequence"/>
</dbReference>
<sequence length="253" mass="27326">MRDLTYPPIIATAKTLFRLRGWKIRMTGIENIPREGGAVLASNHIGFADFVLAGFPAERQGRLVRFMAKKEAFDHPVGGRVLRTMHHIPVDRASGAESLDAAVDYCRRGEVVGIFPEATISRSFEIKEVKSGAPRIASLAGVPLIPVALFGTQRIMTKGHKLSLPRGLPIEIRVGEPLHPTGDDPVADTEQLRAALQSLLSDAVAAYPDPFEGQWWAPARLGGTAPTLEEAAQLDVDERAARAARKAAKAEGA</sequence>
<evidence type="ECO:0000313" key="6">
    <source>
        <dbReference type="Proteomes" id="UP000306740"/>
    </source>
</evidence>
<evidence type="ECO:0000313" key="4">
    <source>
        <dbReference type="EMBL" id="TNC46512.1"/>
    </source>
</evidence>
<proteinExistence type="predicted"/>
<dbReference type="AlphaFoldDB" id="A0A5C4MQC0"/>